<reference evidence="1 2" key="1">
    <citation type="journal article" date="2018" name="Genome Biol. Evol.">
        <title>Multiple Roots of Fruiting Body Formation in Amoebozoa.</title>
        <authorList>
            <person name="Hillmann F."/>
            <person name="Forbes G."/>
            <person name="Novohradska S."/>
            <person name="Ferling I."/>
            <person name="Riege K."/>
            <person name="Groth M."/>
            <person name="Westermann M."/>
            <person name="Marz M."/>
            <person name="Spaller T."/>
            <person name="Winckler T."/>
            <person name="Schaap P."/>
            <person name="Glockner G."/>
        </authorList>
    </citation>
    <scope>NUCLEOTIDE SEQUENCE [LARGE SCALE GENOMIC DNA]</scope>
    <source>
        <strain evidence="1 2">Jena</strain>
    </source>
</reference>
<sequence>MLPAKETERGTEIDCSIRQNSVLHWNCYVYGSKQARLYAPKSYLRDSFFLMFQF</sequence>
<dbReference type="Proteomes" id="UP000241769">
    <property type="component" value="Unassembled WGS sequence"/>
</dbReference>
<name>A0A2P6NG46_9EUKA</name>
<evidence type="ECO:0000313" key="2">
    <source>
        <dbReference type="Proteomes" id="UP000241769"/>
    </source>
</evidence>
<dbReference type="EMBL" id="MDYQ01000093">
    <property type="protein sequence ID" value="PRP82933.1"/>
    <property type="molecule type" value="Genomic_DNA"/>
</dbReference>
<keyword evidence="2" id="KW-1185">Reference proteome</keyword>
<protein>
    <submittedName>
        <fullName evidence="1">Uncharacterized protein</fullName>
    </submittedName>
</protein>
<comment type="caution">
    <text evidence="1">The sequence shown here is derived from an EMBL/GenBank/DDBJ whole genome shotgun (WGS) entry which is preliminary data.</text>
</comment>
<organism evidence="1 2">
    <name type="scientific">Planoprotostelium fungivorum</name>
    <dbReference type="NCBI Taxonomy" id="1890364"/>
    <lineage>
        <taxon>Eukaryota</taxon>
        <taxon>Amoebozoa</taxon>
        <taxon>Evosea</taxon>
        <taxon>Variosea</taxon>
        <taxon>Cavosteliida</taxon>
        <taxon>Cavosteliaceae</taxon>
        <taxon>Planoprotostelium</taxon>
    </lineage>
</organism>
<accession>A0A2P6NG46</accession>
<dbReference type="AlphaFoldDB" id="A0A2P6NG46"/>
<dbReference type="InParanoid" id="A0A2P6NG46"/>
<evidence type="ECO:0000313" key="1">
    <source>
        <dbReference type="EMBL" id="PRP82933.1"/>
    </source>
</evidence>
<proteinExistence type="predicted"/>
<gene>
    <name evidence="1" type="ORF">PROFUN_06710</name>
</gene>